<keyword evidence="3" id="KW-0456">Lyase</keyword>
<dbReference type="GO" id="GO:1903600">
    <property type="term" value="C:glutaminase complex"/>
    <property type="evidence" value="ECO:0007669"/>
    <property type="project" value="TreeGrafter"/>
</dbReference>
<dbReference type="UniPathway" id="UPA00245"/>
<dbReference type="EMBL" id="JAFLCK010000003">
    <property type="protein sequence ID" value="MBN8659409.1"/>
    <property type="molecule type" value="Genomic_DNA"/>
</dbReference>
<dbReference type="GO" id="GO:0004359">
    <property type="term" value="F:glutaminase activity"/>
    <property type="evidence" value="ECO:0007669"/>
    <property type="project" value="UniProtKB-UniRule"/>
</dbReference>
<keyword evidence="3" id="KW-0378">Hydrolase</keyword>
<dbReference type="Pfam" id="PF01174">
    <property type="entry name" value="SNO"/>
    <property type="match status" value="1"/>
</dbReference>
<protein>
    <recommendedName>
        <fullName evidence="3">Pyridoxal 5'-phosphate synthase subunit PdxT</fullName>
        <ecNumber evidence="3">4.3.3.6</ecNumber>
    </recommendedName>
    <alternativeName>
        <fullName evidence="3">Pdx2</fullName>
    </alternativeName>
    <alternativeName>
        <fullName evidence="3">Pyridoxal 5'-phosphate synthase glutaminase subunit</fullName>
        <ecNumber evidence="3">3.5.1.2</ecNumber>
    </alternativeName>
</protein>
<dbReference type="AlphaFoldDB" id="A0A8J7TKE3"/>
<dbReference type="NCBIfam" id="TIGR03800">
    <property type="entry name" value="PLP_synth_Pdx2"/>
    <property type="match status" value="1"/>
</dbReference>
<keyword evidence="2 3" id="KW-0315">Glutamine amidotransferase</keyword>
<keyword evidence="1 3" id="KW-0663">Pyridoxal phosphate</keyword>
<feature type="active site" description="Charge relay system" evidence="3 4">
    <location>
        <position position="190"/>
    </location>
</feature>
<dbReference type="PANTHER" id="PTHR31559">
    <property type="entry name" value="PYRIDOXAL 5'-PHOSPHATE SYNTHASE SUBUNIT SNO"/>
    <property type="match status" value="1"/>
</dbReference>
<accession>A0A8J7TKE3</accession>
<dbReference type="PANTHER" id="PTHR31559:SF0">
    <property type="entry name" value="PYRIDOXAL 5'-PHOSPHATE SYNTHASE SUBUNIT SNO1-RELATED"/>
    <property type="match status" value="1"/>
</dbReference>
<comment type="function">
    <text evidence="3">Catalyzes the hydrolysis of glutamine to glutamate and ammonia as part of the biosynthesis of pyridoxal 5'-phosphate. The resulting ammonia molecule is channeled to the active site of PdxS.</text>
</comment>
<comment type="similarity">
    <text evidence="3">Belongs to the glutaminase PdxT/SNO family.</text>
</comment>
<evidence type="ECO:0000256" key="5">
    <source>
        <dbReference type="PIRSR" id="PIRSR005639-2"/>
    </source>
</evidence>
<dbReference type="HAMAP" id="MF_01615">
    <property type="entry name" value="PdxT"/>
    <property type="match status" value="1"/>
</dbReference>
<evidence type="ECO:0000256" key="4">
    <source>
        <dbReference type="PIRSR" id="PIRSR005639-1"/>
    </source>
</evidence>
<dbReference type="SUPFAM" id="SSF52317">
    <property type="entry name" value="Class I glutamine amidotransferase-like"/>
    <property type="match status" value="1"/>
</dbReference>
<evidence type="ECO:0000256" key="1">
    <source>
        <dbReference type="ARBA" id="ARBA00022898"/>
    </source>
</evidence>
<dbReference type="PROSITE" id="PS51130">
    <property type="entry name" value="PDXT_SNO_2"/>
    <property type="match status" value="1"/>
</dbReference>
<feature type="active site" description="Nucleophile" evidence="3 4">
    <location>
        <position position="89"/>
    </location>
</feature>
<dbReference type="GO" id="GO:0005829">
    <property type="term" value="C:cytosol"/>
    <property type="evidence" value="ECO:0007669"/>
    <property type="project" value="TreeGrafter"/>
</dbReference>
<evidence type="ECO:0000313" key="7">
    <source>
        <dbReference type="Proteomes" id="UP000664277"/>
    </source>
</evidence>
<reference evidence="6" key="1">
    <citation type="submission" date="2021-02" db="EMBL/GenBank/DDBJ databases">
        <title>Genome-Resolved Metagenomics of a Microbial Community Performing Photosynthetic Biological Nutrient Removal.</title>
        <authorList>
            <person name="Mcdaniel E.A."/>
        </authorList>
    </citation>
    <scope>NUCLEOTIDE SEQUENCE</scope>
    <source>
        <strain evidence="6">UWPOB_OBS1</strain>
    </source>
</reference>
<feature type="active site" description="Charge relay system" evidence="3 4">
    <location>
        <position position="192"/>
    </location>
</feature>
<dbReference type="GO" id="GO:0008614">
    <property type="term" value="P:pyridoxine metabolic process"/>
    <property type="evidence" value="ECO:0007669"/>
    <property type="project" value="TreeGrafter"/>
</dbReference>
<evidence type="ECO:0000313" key="6">
    <source>
        <dbReference type="EMBL" id="MBN8659409.1"/>
    </source>
</evidence>
<dbReference type="InterPro" id="IPR002161">
    <property type="entry name" value="PdxT/SNO"/>
</dbReference>
<proteinExistence type="inferred from homology"/>
<comment type="caution">
    <text evidence="6">The sequence shown here is derived from an EMBL/GenBank/DDBJ whole genome shotgun (WGS) entry which is preliminary data.</text>
</comment>
<dbReference type="PIRSF" id="PIRSF005639">
    <property type="entry name" value="Glut_amidoT_SNO"/>
    <property type="match status" value="1"/>
</dbReference>
<dbReference type="GO" id="GO:0042823">
    <property type="term" value="P:pyridoxal phosphate biosynthetic process"/>
    <property type="evidence" value="ECO:0007669"/>
    <property type="project" value="UniProtKB-UniRule"/>
</dbReference>
<sequence length="206" mass="22489">MQAVSAQKIGILALQGNFSEHAQRFAELGAEPILIRYSEQLSQIDRLVIPGGESTCIDKLTAAGSGVDTRIFSLMKERIEGGMPVWGTCMGSIFLARNIEGSSQGRLSLMDIEVRRNAFGPQKFSFELPLPIPCLSNQPFLSVFIRAPLFLSTGKEVEVLAKLPTDESFGALAGLAVMARQKNMLATAFHPELVSDTRVHSYFLSI</sequence>
<comment type="subunit">
    <text evidence="3">In the presence of PdxS, forms a dodecamer of heterodimers. Only shows activity in the heterodimer.</text>
</comment>
<dbReference type="Proteomes" id="UP000664277">
    <property type="component" value="Unassembled WGS sequence"/>
</dbReference>
<feature type="binding site" evidence="3 5">
    <location>
        <begin position="145"/>
        <end position="146"/>
    </location>
    <ligand>
        <name>L-glutamine</name>
        <dbReference type="ChEBI" id="CHEBI:58359"/>
    </ligand>
</feature>
<dbReference type="PROSITE" id="PS51273">
    <property type="entry name" value="GATASE_TYPE_1"/>
    <property type="match status" value="1"/>
</dbReference>
<comment type="catalytic activity">
    <reaction evidence="3">
        <text>L-glutamine + H2O = L-glutamate + NH4(+)</text>
        <dbReference type="Rhea" id="RHEA:15889"/>
        <dbReference type="ChEBI" id="CHEBI:15377"/>
        <dbReference type="ChEBI" id="CHEBI:28938"/>
        <dbReference type="ChEBI" id="CHEBI:29985"/>
        <dbReference type="ChEBI" id="CHEBI:58359"/>
        <dbReference type="EC" id="3.5.1.2"/>
    </reaction>
</comment>
<name>A0A8J7TKE3_9BACT</name>
<feature type="binding site" evidence="3 5">
    <location>
        <begin position="52"/>
        <end position="54"/>
    </location>
    <ligand>
        <name>L-glutamine</name>
        <dbReference type="ChEBI" id="CHEBI:58359"/>
    </ligand>
</feature>
<dbReference type="GO" id="GO:0036381">
    <property type="term" value="F:pyridoxal 5'-phosphate synthase (glutamine hydrolysing) activity"/>
    <property type="evidence" value="ECO:0007669"/>
    <property type="project" value="UniProtKB-UniRule"/>
</dbReference>
<dbReference type="EC" id="4.3.3.6" evidence="3"/>
<evidence type="ECO:0000256" key="3">
    <source>
        <dbReference type="HAMAP-Rule" id="MF_01615"/>
    </source>
</evidence>
<evidence type="ECO:0000256" key="2">
    <source>
        <dbReference type="ARBA" id="ARBA00022962"/>
    </source>
</evidence>
<dbReference type="InterPro" id="IPR029062">
    <property type="entry name" value="Class_I_gatase-like"/>
</dbReference>
<dbReference type="GO" id="GO:0006543">
    <property type="term" value="P:L-glutamine catabolic process"/>
    <property type="evidence" value="ECO:0007669"/>
    <property type="project" value="UniProtKB-UniRule"/>
</dbReference>
<feature type="binding site" evidence="3 5">
    <location>
        <position position="116"/>
    </location>
    <ligand>
        <name>L-glutamine</name>
        <dbReference type="ChEBI" id="CHEBI:58359"/>
    </ligand>
</feature>
<dbReference type="CDD" id="cd01749">
    <property type="entry name" value="GATase1_PB"/>
    <property type="match status" value="1"/>
</dbReference>
<dbReference type="Gene3D" id="3.40.50.880">
    <property type="match status" value="1"/>
</dbReference>
<comment type="catalytic activity">
    <reaction evidence="3">
        <text>aldehydo-D-ribose 5-phosphate + D-glyceraldehyde 3-phosphate + L-glutamine = pyridoxal 5'-phosphate + L-glutamate + phosphate + 3 H2O + H(+)</text>
        <dbReference type="Rhea" id="RHEA:31507"/>
        <dbReference type="ChEBI" id="CHEBI:15377"/>
        <dbReference type="ChEBI" id="CHEBI:15378"/>
        <dbReference type="ChEBI" id="CHEBI:29985"/>
        <dbReference type="ChEBI" id="CHEBI:43474"/>
        <dbReference type="ChEBI" id="CHEBI:58273"/>
        <dbReference type="ChEBI" id="CHEBI:58359"/>
        <dbReference type="ChEBI" id="CHEBI:59776"/>
        <dbReference type="ChEBI" id="CHEBI:597326"/>
        <dbReference type="EC" id="4.3.3.6"/>
    </reaction>
</comment>
<dbReference type="EC" id="3.5.1.2" evidence="3"/>
<organism evidence="6 7">
    <name type="scientific">Candidatus Obscuribacter phosphatis</name>
    <dbReference type="NCBI Taxonomy" id="1906157"/>
    <lineage>
        <taxon>Bacteria</taxon>
        <taxon>Bacillati</taxon>
        <taxon>Candidatus Melainabacteria</taxon>
        <taxon>Candidatus Obscuribacterales</taxon>
        <taxon>Candidatus Obscuribacteraceae</taxon>
        <taxon>Candidatus Obscuribacter</taxon>
    </lineage>
</organism>
<gene>
    <name evidence="3 6" type="primary">pdxT</name>
    <name evidence="6" type="ORF">J0M35_03530</name>
</gene>
<comment type="pathway">
    <text evidence="3">Cofactor biosynthesis; pyridoxal 5'-phosphate biosynthesis.</text>
</comment>